<evidence type="ECO:0000256" key="1">
    <source>
        <dbReference type="SAM" id="Phobius"/>
    </source>
</evidence>
<dbReference type="Pfam" id="PF04791">
    <property type="entry name" value="LMBR1"/>
    <property type="match status" value="2"/>
</dbReference>
<feature type="transmembrane region" description="Helical" evidence="1">
    <location>
        <begin position="33"/>
        <end position="53"/>
    </location>
</feature>
<dbReference type="GeneID" id="39988729"/>
<dbReference type="RefSeq" id="XP_028879802.1">
    <property type="nucleotide sequence ID" value="XM_029028949.1"/>
</dbReference>
<comment type="caution">
    <text evidence="2">The sequence shown here is derived from an EMBL/GenBank/DDBJ whole genome shotgun (WGS) entry which is preliminary data.</text>
</comment>
<dbReference type="Proteomes" id="UP000192257">
    <property type="component" value="Unassembled WGS sequence"/>
</dbReference>
<evidence type="ECO:0000313" key="2">
    <source>
        <dbReference type="EMBL" id="ORC85736.1"/>
    </source>
</evidence>
<feature type="transmembrane region" description="Helical" evidence="1">
    <location>
        <begin position="176"/>
        <end position="205"/>
    </location>
</feature>
<dbReference type="VEuPathDB" id="TriTrypDB:TM35_000331930"/>
<feature type="transmembrane region" description="Helical" evidence="1">
    <location>
        <begin position="73"/>
        <end position="95"/>
    </location>
</feature>
<name>A0A1X0NM00_9TRYP</name>
<dbReference type="EMBL" id="NBCO01000033">
    <property type="protein sequence ID" value="ORC85736.1"/>
    <property type="molecule type" value="Genomic_DNA"/>
</dbReference>
<keyword evidence="3" id="KW-1185">Reference proteome</keyword>
<keyword evidence="1" id="KW-1133">Transmembrane helix</keyword>
<feature type="transmembrane region" description="Helical" evidence="1">
    <location>
        <begin position="115"/>
        <end position="136"/>
    </location>
</feature>
<dbReference type="AlphaFoldDB" id="A0A1X0NM00"/>
<gene>
    <name evidence="2" type="ORF">TM35_000331930</name>
</gene>
<organism evidence="2 3">
    <name type="scientific">Trypanosoma theileri</name>
    <dbReference type="NCBI Taxonomy" id="67003"/>
    <lineage>
        <taxon>Eukaryota</taxon>
        <taxon>Discoba</taxon>
        <taxon>Euglenozoa</taxon>
        <taxon>Kinetoplastea</taxon>
        <taxon>Metakinetoplastina</taxon>
        <taxon>Trypanosomatida</taxon>
        <taxon>Trypanosomatidae</taxon>
        <taxon>Trypanosoma</taxon>
    </lineage>
</organism>
<sequence length="469" mass="52661">MVVGFLLCVALGIYILFYFKSEEDDGTAYLEKVVVVIGMIMSVAVVLLLPFDAANATDPTVENKYHNTLNTVLMWQIVLWMAAIMAVVVVPFVLFYYEAYDPDKNKPGKQIIQGVLYTLGVFGIFAILCGACYATIGVAQVPLQTYEAYPQLNVNVESVLYNGSSIASRAQIGVSFFTYCVGILCFFGWIAFFFYGGVGLVSFPIDLISGFIKRPKAISASRFAQEMAVIAAKGDALLEMALEMQKATRGTISRSMQNKINILRNETYILEAQQDQLIWAYTKAGGSPFIVYGRLVLGIISVGFSVAWVLHIFLYNQFDQSPFLNTILTKLDGVFALFGIIAYAVLTFYLMWITFEGQVRLGMRLVFFQIHPLKPHDTTMNSLLFNVSISLLTSFAVVEFVSRSFREYSPRTSINALMNVYVLRLKFFGDVIWWAQFCLLGVSLLSLVWVILCPVHRRHKDLTKIRINS</sequence>
<dbReference type="InterPro" id="IPR006876">
    <property type="entry name" value="LMBR1-like_membr_prot"/>
</dbReference>
<accession>A0A1X0NM00</accession>
<dbReference type="OrthoDB" id="73273at2759"/>
<feature type="transmembrane region" description="Helical" evidence="1">
    <location>
        <begin position="431"/>
        <end position="452"/>
    </location>
</feature>
<proteinExistence type="predicted"/>
<dbReference type="PANTHER" id="PTHR31652:SF1">
    <property type="entry name" value="LMBR1-LIKE MEMBRANE PROTEIN"/>
    <property type="match status" value="1"/>
</dbReference>
<feature type="transmembrane region" description="Helical" evidence="1">
    <location>
        <begin position="291"/>
        <end position="314"/>
    </location>
</feature>
<reference evidence="2 3" key="1">
    <citation type="submission" date="2017-03" db="EMBL/GenBank/DDBJ databases">
        <title>An alternative strategy for trypanosome survival in the mammalian bloodstream revealed through genome and transcriptome analysis of the ubiquitous bovine parasite Trypanosoma (Megatrypanum) theileri.</title>
        <authorList>
            <person name="Kelly S."/>
            <person name="Ivens A."/>
            <person name="Mott A."/>
            <person name="O'Neill E."/>
            <person name="Emms D."/>
            <person name="Macleod O."/>
            <person name="Voorheis P."/>
            <person name="Matthews J."/>
            <person name="Matthews K."/>
            <person name="Carrington M."/>
        </authorList>
    </citation>
    <scope>NUCLEOTIDE SEQUENCE [LARGE SCALE GENOMIC DNA]</scope>
    <source>
        <strain evidence="2">Edinburgh</strain>
    </source>
</reference>
<evidence type="ECO:0000313" key="3">
    <source>
        <dbReference type="Proteomes" id="UP000192257"/>
    </source>
</evidence>
<feature type="transmembrane region" description="Helical" evidence="1">
    <location>
        <begin position="334"/>
        <end position="355"/>
    </location>
</feature>
<dbReference type="PANTHER" id="PTHR31652">
    <property type="entry name" value="LIMR FAMILY PROTEIN DDB_G0283707-RELATED"/>
    <property type="match status" value="1"/>
</dbReference>
<keyword evidence="1" id="KW-0472">Membrane</keyword>
<feature type="transmembrane region" description="Helical" evidence="1">
    <location>
        <begin position="6"/>
        <end position="21"/>
    </location>
</feature>
<keyword evidence="1" id="KW-0812">Transmembrane</keyword>
<protein>
    <submittedName>
        <fullName evidence="2">LMBR1 domain-containing protein 1</fullName>
    </submittedName>
</protein>
<dbReference type="STRING" id="67003.A0A1X0NM00"/>